<proteinExistence type="predicted"/>
<feature type="transmembrane region" description="Helical" evidence="1">
    <location>
        <begin position="230"/>
        <end position="248"/>
    </location>
</feature>
<feature type="transmembrane region" description="Helical" evidence="1">
    <location>
        <begin position="172"/>
        <end position="194"/>
    </location>
</feature>
<feature type="transmembrane region" description="Helical" evidence="1">
    <location>
        <begin position="6"/>
        <end position="28"/>
    </location>
</feature>
<dbReference type="EMBL" id="LT607756">
    <property type="protein sequence ID" value="SCG85355.1"/>
    <property type="molecule type" value="Genomic_DNA"/>
</dbReference>
<name>A0A1D3L1B8_9EURY</name>
<evidence type="ECO:0000313" key="3">
    <source>
        <dbReference type="Proteomes" id="UP000094707"/>
    </source>
</evidence>
<keyword evidence="1" id="KW-1133">Transmembrane helix</keyword>
<gene>
    <name evidence="2" type="primary">zupT</name>
    <name evidence="2" type="ORF">MCBB_0789</name>
</gene>
<dbReference type="Proteomes" id="UP000094707">
    <property type="component" value="Chromosome I"/>
</dbReference>
<dbReference type="STRING" id="118062.MCBB_0789"/>
<feature type="transmembrane region" description="Helical" evidence="1">
    <location>
        <begin position="35"/>
        <end position="53"/>
    </location>
</feature>
<dbReference type="AlphaFoldDB" id="A0A1D3L1B8"/>
<organism evidence="2 3">
    <name type="scientific">Methanobacterium congolense</name>
    <dbReference type="NCBI Taxonomy" id="118062"/>
    <lineage>
        <taxon>Archaea</taxon>
        <taxon>Methanobacteriati</taxon>
        <taxon>Methanobacteriota</taxon>
        <taxon>Methanomada group</taxon>
        <taxon>Methanobacteria</taxon>
        <taxon>Methanobacteriales</taxon>
        <taxon>Methanobacteriaceae</taxon>
        <taxon>Methanobacterium</taxon>
    </lineage>
</organism>
<keyword evidence="1" id="KW-0472">Membrane</keyword>
<evidence type="ECO:0000256" key="1">
    <source>
        <dbReference type="SAM" id="Phobius"/>
    </source>
</evidence>
<dbReference type="KEGG" id="mcub:MCBB_0789"/>
<feature type="transmembrane region" description="Helical" evidence="1">
    <location>
        <begin position="200"/>
        <end position="218"/>
    </location>
</feature>
<accession>A0A1D3L1B8</accession>
<reference evidence="2 3" key="1">
    <citation type="submission" date="2016-08" db="EMBL/GenBank/DDBJ databases">
        <authorList>
            <person name="Seilhamer J.J."/>
        </authorList>
    </citation>
    <scope>NUCLEOTIDE SEQUENCE [LARGE SCALE GENOMIC DNA]</scope>
    <source>
        <strain evidence="2">Buetzberg</strain>
    </source>
</reference>
<evidence type="ECO:0000313" key="2">
    <source>
        <dbReference type="EMBL" id="SCG85355.1"/>
    </source>
</evidence>
<keyword evidence="3" id="KW-1185">Reference proteome</keyword>
<protein>
    <submittedName>
        <fullName evidence="2">Zinc transporter ZupT</fullName>
    </submittedName>
</protein>
<sequence length="251" mass="25989">MFPTWIMSGIWGLFAGSALIIGAVAGYFFKIPQRIIAAIMAFGAGVLMSAVSFELLNEAYTVGGVYNVILGFLLGASIFTAANVYLARSGAKHRKRSGKKMLSGNGSESSGPAIAVGSIIDGIPESIAIGLTMIEGGVVSTATVVAIFLSNIPEGLSSSAGLKTIGWNATRVFLLWIGVTICTGFSSLAGYTIFGQFDPAIISIVLSLSAGGILAMLVDTMIPEAFSETHNLAGMITVMGFIISFILSKLG</sequence>
<dbReference type="PATRIC" id="fig|129848.4.peg.792"/>
<feature type="transmembrane region" description="Helical" evidence="1">
    <location>
        <begin position="65"/>
        <end position="86"/>
    </location>
</feature>
<dbReference type="OrthoDB" id="69837at2157"/>
<keyword evidence="1" id="KW-0812">Transmembrane</keyword>